<dbReference type="Proteomes" id="UP000290572">
    <property type="component" value="Unassembled WGS sequence"/>
</dbReference>
<feature type="compositionally biased region" description="Basic and acidic residues" evidence="1">
    <location>
        <begin position="146"/>
        <end position="164"/>
    </location>
</feature>
<evidence type="ECO:0000313" key="4">
    <source>
        <dbReference type="Proteomes" id="UP000290572"/>
    </source>
</evidence>
<reference evidence="3 4" key="1">
    <citation type="submission" date="2018-03" db="EMBL/GenBank/DDBJ databases">
        <title>Draft genome sequence of Rohu Carp (Labeo rohita).</title>
        <authorList>
            <person name="Das P."/>
            <person name="Kushwaha B."/>
            <person name="Joshi C.G."/>
            <person name="Kumar D."/>
            <person name="Nagpure N.S."/>
            <person name="Sahoo L."/>
            <person name="Das S.P."/>
            <person name="Bit A."/>
            <person name="Patnaik S."/>
            <person name="Meher P.K."/>
            <person name="Jayasankar P."/>
            <person name="Koringa P.G."/>
            <person name="Patel N.V."/>
            <person name="Hinsu A.T."/>
            <person name="Kumar R."/>
            <person name="Pandey M."/>
            <person name="Agarwal S."/>
            <person name="Srivastava S."/>
            <person name="Singh M."/>
            <person name="Iquebal M.A."/>
            <person name="Jaiswal S."/>
            <person name="Angadi U.B."/>
            <person name="Kumar N."/>
            <person name="Raza M."/>
            <person name="Shah T.M."/>
            <person name="Rai A."/>
            <person name="Jena J.K."/>
        </authorList>
    </citation>
    <scope>NUCLEOTIDE SEQUENCE [LARGE SCALE GENOMIC DNA]</scope>
    <source>
        <strain evidence="3">DASCIFA01</strain>
        <tissue evidence="3">Testis</tissue>
    </source>
</reference>
<evidence type="ECO:0000313" key="3">
    <source>
        <dbReference type="EMBL" id="RXN36120.1"/>
    </source>
</evidence>
<name>A0A498NVC7_LABRO</name>
<feature type="region of interest" description="Disordered" evidence="1">
    <location>
        <begin position="144"/>
        <end position="171"/>
    </location>
</feature>
<keyword evidence="4" id="KW-1185">Reference proteome</keyword>
<gene>
    <name evidence="3" type="ORF">ROHU_003225</name>
    <name evidence="2" type="ORF">ROHU_026541</name>
</gene>
<evidence type="ECO:0000313" key="2">
    <source>
        <dbReference type="EMBL" id="RXN17856.1"/>
    </source>
</evidence>
<accession>A0A498NVC7</accession>
<dbReference type="AlphaFoldDB" id="A0A498NVC7"/>
<evidence type="ECO:0000256" key="1">
    <source>
        <dbReference type="SAM" id="MobiDB-lite"/>
    </source>
</evidence>
<organism evidence="3 4">
    <name type="scientific">Labeo rohita</name>
    <name type="common">Indian major carp</name>
    <name type="synonym">Cyprinus rohita</name>
    <dbReference type="NCBI Taxonomy" id="84645"/>
    <lineage>
        <taxon>Eukaryota</taxon>
        <taxon>Metazoa</taxon>
        <taxon>Chordata</taxon>
        <taxon>Craniata</taxon>
        <taxon>Vertebrata</taxon>
        <taxon>Euteleostomi</taxon>
        <taxon>Actinopterygii</taxon>
        <taxon>Neopterygii</taxon>
        <taxon>Teleostei</taxon>
        <taxon>Ostariophysi</taxon>
        <taxon>Cypriniformes</taxon>
        <taxon>Cyprinidae</taxon>
        <taxon>Labeoninae</taxon>
        <taxon>Labeonini</taxon>
        <taxon>Labeo</taxon>
    </lineage>
</organism>
<dbReference type="EMBL" id="QBIY01012737">
    <property type="protein sequence ID" value="RXN17856.1"/>
    <property type="molecule type" value="Genomic_DNA"/>
</dbReference>
<proteinExistence type="predicted"/>
<comment type="caution">
    <text evidence="3">The sequence shown here is derived from an EMBL/GenBank/DDBJ whole genome shotgun (WGS) entry which is preliminary data.</text>
</comment>
<sequence>MVVVSGGRMGRALVEQSLLRQCGSREDAPAGADTTAAGWKNREGSCGSGHYCGSVEIQRKHVLEWTLLRRGSREEAPSLYFHTAAVVSAPAEELLALPNDMRMPGKLGVSAVEVRLNLGVWEIVWLIEQSGGRDGARGLMAMTGREGVKKDRSEQQLDAEGARDKVRRAKF</sequence>
<protein>
    <submittedName>
        <fullName evidence="3">Uncharacterized protein</fullName>
    </submittedName>
</protein>
<dbReference type="EMBL" id="QBIY01009177">
    <property type="protein sequence ID" value="RXN36120.1"/>
    <property type="molecule type" value="Genomic_DNA"/>
</dbReference>